<name>A0A1E2UIF6_9GAMM</name>
<accession>A0A1E2UIF6</accession>
<evidence type="ECO:0000256" key="1">
    <source>
        <dbReference type="SAM" id="MobiDB-lite"/>
    </source>
</evidence>
<keyword evidence="3" id="KW-1185">Reference proteome</keyword>
<dbReference type="STRING" id="1818881.A3196_18245"/>
<dbReference type="Proteomes" id="UP000094849">
    <property type="component" value="Unassembled WGS sequence"/>
</dbReference>
<reference evidence="2 3" key="1">
    <citation type="submission" date="2016-03" db="EMBL/GenBank/DDBJ databases">
        <title>Chemosynthetic sulphur-oxidizing symbionts of marine invertebrate animals are capable of nitrogen fixation.</title>
        <authorList>
            <person name="Petersen J.M."/>
            <person name="Kemper A."/>
            <person name="Gruber-Vodicka H."/>
            <person name="Cardini U."/>
            <person name="Geest Mvander."/>
            <person name="Kleiner M."/>
            <person name="Bulgheresi S."/>
            <person name="Fussmann M."/>
            <person name="Herbold C."/>
            <person name="Seah B.K.B."/>
            <person name="Antony C.Paul."/>
            <person name="Liu D."/>
            <person name="Belitz A."/>
            <person name="Weber M."/>
        </authorList>
    </citation>
    <scope>NUCLEOTIDE SEQUENCE [LARGE SCALE GENOMIC DNA]</scope>
    <source>
        <strain evidence="2">G_D</strain>
    </source>
</reference>
<feature type="compositionally biased region" description="Polar residues" evidence="1">
    <location>
        <begin position="143"/>
        <end position="160"/>
    </location>
</feature>
<organism evidence="2 3">
    <name type="scientific">Candidatus Thiodiazotropha endoloripes</name>
    <dbReference type="NCBI Taxonomy" id="1818881"/>
    <lineage>
        <taxon>Bacteria</taxon>
        <taxon>Pseudomonadati</taxon>
        <taxon>Pseudomonadota</taxon>
        <taxon>Gammaproteobacteria</taxon>
        <taxon>Chromatiales</taxon>
        <taxon>Sedimenticolaceae</taxon>
        <taxon>Candidatus Thiodiazotropha</taxon>
    </lineage>
</organism>
<dbReference type="RefSeq" id="WP_069025029.1">
    <property type="nucleotide sequence ID" value="NZ_LVJZ01000004.1"/>
</dbReference>
<sequence>MHINIYLLLLWSVCLLAPVQLFAERYAYPLNDSRSFGSRSNSGVYGQYQWRPLNQHQEMASQKEREWKRSADQSTQPYRDYTDTPFGLPEGTYRPVPQRHEITPYHQGYRFRPLNPSEQERIKQRNLTNRETRQPVGELRFRPQQSTSETGRFGYSQGNQYRFRPDERLDRGFPSDTTPFYTSEPQLMAP</sequence>
<feature type="compositionally biased region" description="Basic and acidic residues" evidence="1">
    <location>
        <begin position="118"/>
        <end position="133"/>
    </location>
</feature>
<gene>
    <name evidence="2" type="ORF">A3196_18245</name>
</gene>
<feature type="compositionally biased region" description="Polar residues" evidence="1">
    <location>
        <begin position="175"/>
        <end position="190"/>
    </location>
</feature>
<feature type="compositionally biased region" description="Basic and acidic residues" evidence="1">
    <location>
        <begin position="61"/>
        <end position="71"/>
    </location>
</feature>
<dbReference type="AlphaFoldDB" id="A0A1E2UIF6"/>
<dbReference type="EMBL" id="LVJZ01000004">
    <property type="protein sequence ID" value="ODB94468.1"/>
    <property type="molecule type" value="Genomic_DNA"/>
</dbReference>
<proteinExistence type="predicted"/>
<feature type="compositionally biased region" description="Basic and acidic residues" evidence="1">
    <location>
        <begin position="163"/>
        <end position="173"/>
    </location>
</feature>
<feature type="region of interest" description="Disordered" evidence="1">
    <location>
        <begin position="59"/>
        <end position="96"/>
    </location>
</feature>
<feature type="region of interest" description="Disordered" evidence="1">
    <location>
        <begin position="108"/>
        <end position="190"/>
    </location>
</feature>
<comment type="caution">
    <text evidence="2">The sequence shown here is derived from an EMBL/GenBank/DDBJ whole genome shotgun (WGS) entry which is preliminary data.</text>
</comment>
<evidence type="ECO:0000313" key="3">
    <source>
        <dbReference type="Proteomes" id="UP000094849"/>
    </source>
</evidence>
<evidence type="ECO:0000313" key="2">
    <source>
        <dbReference type="EMBL" id="ODB94468.1"/>
    </source>
</evidence>
<protein>
    <submittedName>
        <fullName evidence="2">Uncharacterized protein</fullName>
    </submittedName>
</protein>